<dbReference type="Proteomes" id="UP001152795">
    <property type="component" value="Unassembled WGS sequence"/>
</dbReference>
<evidence type="ECO:0000313" key="3">
    <source>
        <dbReference type="Proteomes" id="UP001152795"/>
    </source>
</evidence>
<dbReference type="AlphaFoldDB" id="A0A7D9HQI6"/>
<dbReference type="EMBL" id="CACRXK020001731">
    <property type="protein sequence ID" value="CAB3990819.1"/>
    <property type="molecule type" value="Genomic_DNA"/>
</dbReference>
<feature type="compositionally biased region" description="Basic and acidic residues" evidence="1">
    <location>
        <begin position="134"/>
        <end position="154"/>
    </location>
</feature>
<comment type="caution">
    <text evidence="2">The sequence shown here is derived from an EMBL/GenBank/DDBJ whole genome shotgun (WGS) entry which is preliminary data.</text>
</comment>
<proteinExistence type="predicted"/>
<feature type="compositionally biased region" description="Acidic residues" evidence="1">
    <location>
        <begin position="102"/>
        <end position="112"/>
    </location>
</feature>
<reference evidence="2" key="1">
    <citation type="submission" date="2020-04" db="EMBL/GenBank/DDBJ databases">
        <authorList>
            <person name="Alioto T."/>
            <person name="Alioto T."/>
            <person name="Gomez Garrido J."/>
        </authorList>
    </citation>
    <scope>NUCLEOTIDE SEQUENCE</scope>
    <source>
        <strain evidence="2">A484AB</strain>
    </source>
</reference>
<feature type="region of interest" description="Disordered" evidence="1">
    <location>
        <begin position="99"/>
        <end position="154"/>
    </location>
</feature>
<evidence type="ECO:0000256" key="1">
    <source>
        <dbReference type="SAM" id="MobiDB-lite"/>
    </source>
</evidence>
<name>A0A7D9HQI6_PARCT</name>
<gene>
    <name evidence="2" type="ORF">PACLA_8A021101</name>
</gene>
<accession>A0A7D9HQI6</accession>
<keyword evidence="3" id="KW-1185">Reference proteome</keyword>
<organism evidence="2 3">
    <name type="scientific">Paramuricea clavata</name>
    <name type="common">Red gorgonian</name>
    <name type="synonym">Violescent sea-whip</name>
    <dbReference type="NCBI Taxonomy" id="317549"/>
    <lineage>
        <taxon>Eukaryota</taxon>
        <taxon>Metazoa</taxon>
        <taxon>Cnidaria</taxon>
        <taxon>Anthozoa</taxon>
        <taxon>Octocorallia</taxon>
        <taxon>Malacalcyonacea</taxon>
        <taxon>Plexauridae</taxon>
        <taxon>Paramuricea</taxon>
    </lineage>
</organism>
<protein>
    <submittedName>
        <fullName evidence="2">Uncharacterized protein</fullName>
    </submittedName>
</protein>
<sequence>MESSEIFAEDTVELDSTLQNHVKKTAKGKLKWSGDFESLQAFIKKGSGDFNGMSPRGGCKDLKHPSITLRWYVESQSLIVDGEQADVVQDKLFSSAQQNQEILDEMTSDEESDILHNDSDNNGGEGKRSQHPSHSHDDQLHDYDDCIGSEQERSQHISLLEETLKSSKKN</sequence>
<evidence type="ECO:0000313" key="2">
    <source>
        <dbReference type="EMBL" id="CAB3990819.1"/>
    </source>
</evidence>